<protein>
    <submittedName>
        <fullName evidence="2">Uncharacterized protein</fullName>
    </submittedName>
</protein>
<reference evidence="2 3" key="1">
    <citation type="submission" date="2020-08" db="EMBL/GenBank/DDBJ databases">
        <title>Genomic Encyclopedia of Type Strains, Phase IV (KMG-IV): sequencing the most valuable type-strain genomes for metagenomic binning, comparative biology and taxonomic classification.</title>
        <authorList>
            <person name="Goeker M."/>
        </authorList>
    </citation>
    <scope>NUCLEOTIDE SEQUENCE [LARGE SCALE GENOMIC DNA]</scope>
    <source>
        <strain evidence="2 3">YIM 65646</strain>
    </source>
</reference>
<dbReference type="AlphaFoldDB" id="A0A841FGD9"/>
<evidence type="ECO:0000313" key="3">
    <source>
        <dbReference type="Proteomes" id="UP000548476"/>
    </source>
</evidence>
<dbReference type="Proteomes" id="UP000548476">
    <property type="component" value="Unassembled WGS sequence"/>
</dbReference>
<gene>
    <name evidence="2" type="ORF">HNR73_002788</name>
</gene>
<dbReference type="EMBL" id="JACHGT010000005">
    <property type="protein sequence ID" value="MBB6034934.1"/>
    <property type="molecule type" value="Genomic_DNA"/>
</dbReference>
<evidence type="ECO:0000256" key="1">
    <source>
        <dbReference type="SAM" id="SignalP"/>
    </source>
</evidence>
<sequence length="116" mass="12020">MKKTLAAAALLTAATGAMLAMSAPAQAAPEGMGGDDTQQVRIGDNLCALPWYWEGPANAGVVGKSVTYKACTDSDDDDDAKVSILSDICVAPWHWNGPLNVLNFGVSADYQACTEG</sequence>
<proteinExistence type="predicted"/>
<dbReference type="RefSeq" id="WP_184787783.1">
    <property type="nucleotide sequence ID" value="NZ_BONT01000090.1"/>
</dbReference>
<organism evidence="2 3">
    <name type="scientific">Phytomonospora endophytica</name>
    <dbReference type="NCBI Taxonomy" id="714109"/>
    <lineage>
        <taxon>Bacteria</taxon>
        <taxon>Bacillati</taxon>
        <taxon>Actinomycetota</taxon>
        <taxon>Actinomycetes</taxon>
        <taxon>Micromonosporales</taxon>
        <taxon>Micromonosporaceae</taxon>
        <taxon>Phytomonospora</taxon>
    </lineage>
</organism>
<comment type="caution">
    <text evidence="2">The sequence shown here is derived from an EMBL/GenBank/DDBJ whole genome shotgun (WGS) entry which is preliminary data.</text>
</comment>
<feature type="chain" id="PRO_5032652836" evidence="1">
    <location>
        <begin position="28"/>
        <end position="116"/>
    </location>
</feature>
<evidence type="ECO:0000313" key="2">
    <source>
        <dbReference type="EMBL" id="MBB6034934.1"/>
    </source>
</evidence>
<feature type="signal peptide" evidence="1">
    <location>
        <begin position="1"/>
        <end position="27"/>
    </location>
</feature>
<name>A0A841FGD9_9ACTN</name>
<keyword evidence="3" id="KW-1185">Reference proteome</keyword>
<accession>A0A841FGD9</accession>
<keyword evidence="1" id="KW-0732">Signal</keyword>